<proteinExistence type="inferred from homology"/>
<evidence type="ECO:0000256" key="4">
    <source>
        <dbReference type="ARBA" id="ARBA00022452"/>
    </source>
</evidence>
<dbReference type="Gene3D" id="2.60.40.2610">
    <property type="entry name" value="Outer membrane usher protein FimD, plug domain"/>
    <property type="match status" value="1"/>
</dbReference>
<dbReference type="InterPro" id="IPR042186">
    <property type="entry name" value="FimD_plug_dom"/>
</dbReference>
<feature type="domain" description="PapC N-terminal" evidence="12">
    <location>
        <begin position="48"/>
        <end position="192"/>
    </location>
</feature>
<organism evidence="13 14">
    <name type="scientific">Klebsiella oxytoca</name>
    <dbReference type="NCBI Taxonomy" id="571"/>
    <lineage>
        <taxon>Bacteria</taxon>
        <taxon>Pseudomonadati</taxon>
        <taxon>Pseudomonadota</taxon>
        <taxon>Gammaproteobacteria</taxon>
        <taxon>Enterobacterales</taxon>
        <taxon>Enterobacteriaceae</taxon>
        <taxon>Klebsiella/Raoultella group</taxon>
        <taxon>Klebsiella</taxon>
    </lineage>
</organism>
<dbReference type="InterPro" id="IPR000015">
    <property type="entry name" value="Fimb_usher"/>
</dbReference>
<feature type="domain" description="PapC-like C-terminal" evidence="11">
    <location>
        <begin position="799"/>
        <end position="863"/>
    </location>
</feature>
<evidence type="ECO:0000259" key="11">
    <source>
        <dbReference type="Pfam" id="PF13953"/>
    </source>
</evidence>
<evidence type="ECO:0000256" key="1">
    <source>
        <dbReference type="ARBA" id="ARBA00004571"/>
    </source>
</evidence>
<dbReference type="Gene3D" id="2.60.40.3110">
    <property type="match status" value="1"/>
</dbReference>
<protein>
    <submittedName>
        <fullName evidence="13">Fimbrial biogenesis usher protein</fullName>
    </submittedName>
</protein>
<evidence type="ECO:0000256" key="6">
    <source>
        <dbReference type="ARBA" id="ARBA00022692"/>
    </source>
</evidence>
<dbReference type="InterPro" id="IPR025885">
    <property type="entry name" value="PapC_N"/>
</dbReference>
<dbReference type="InterPro" id="IPR037224">
    <property type="entry name" value="PapC_N_sf"/>
</dbReference>
<evidence type="ECO:0000256" key="2">
    <source>
        <dbReference type="ARBA" id="ARBA00008064"/>
    </source>
</evidence>
<evidence type="ECO:0000256" key="8">
    <source>
        <dbReference type="ARBA" id="ARBA00023136"/>
    </source>
</evidence>
<reference evidence="13 14" key="1">
    <citation type="submission" date="2019-11" db="EMBL/GenBank/DDBJ databases">
        <title>Isolation and Application of One Kind of P-Hydroxybenzoic Acid Degrading Bacterium in Mitigating Cropping Obstacle of Cucumber.</title>
        <authorList>
            <person name="Wu F."/>
            <person name="An Y."/>
        </authorList>
    </citation>
    <scope>NUCLEOTIDE SEQUENCE [LARGE SCALE GENOMIC DNA]</scope>
    <source>
        <strain evidence="13 14">P620</strain>
    </source>
</reference>
<dbReference type="PROSITE" id="PS01151">
    <property type="entry name" value="FIMBRIAL_USHER"/>
    <property type="match status" value="1"/>
</dbReference>
<evidence type="ECO:0000256" key="3">
    <source>
        <dbReference type="ARBA" id="ARBA00022448"/>
    </source>
</evidence>
<keyword evidence="7" id="KW-0732">Signal</keyword>
<dbReference type="PANTHER" id="PTHR30451:SF21">
    <property type="entry name" value="FIMBRIAL USHER DOMAIN-CONTAINING PROTEIN YDET-RELATED"/>
    <property type="match status" value="1"/>
</dbReference>
<dbReference type="AlphaFoldDB" id="A0A6B8MP86"/>
<dbReference type="Pfam" id="PF13953">
    <property type="entry name" value="PapC_C"/>
    <property type="match status" value="1"/>
</dbReference>
<dbReference type="Proteomes" id="UP000427108">
    <property type="component" value="Chromosome"/>
</dbReference>
<dbReference type="InterPro" id="IPR025949">
    <property type="entry name" value="PapC-like_C"/>
</dbReference>
<dbReference type="FunFam" id="2.60.40.3110:FF:000001">
    <property type="entry name" value="Putative fimbrial outer membrane usher"/>
    <property type="match status" value="1"/>
</dbReference>
<keyword evidence="8 10" id="KW-0472">Membrane</keyword>
<comment type="similarity">
    <text evidence="2 10">Belongs to the fimbrial export usher family.</text>
</comment>
<keyword evidence="9 10" id="KW-0998">Cell outer membrane</keyword>
<dbReference type="EMBL" id="CP046115">
    <property type="protein sequence ID" value="QGN39585.1"/>
    <property type="molecule type" value="Genomic_DNA"/>
</dbReference>
<dbReference type="Gene3D" id="2.60.40.2070">
    <property type="match status" value="1"/>
</dbReference>
<sequence>MSHLKYGLDYLVNGHKNRHKPGNARAFAQVTLALLLSSAIFSVQAELYFNPRFLADDPAAVADLSRFASGQEVPPGTYRVDIYLNDGYMTTRDVTFNSGKNDHQLLPCLTRGQLAGMGVNTSSIEGINTLASDACVPLTEMIKEATIRFDVGLQRLYLTIPQTFMGNRARGYIPPELWDHGINAGLLNYNFTGNNVHNDIGGSSNYAYLNLQSGLNLGAWRLRDNTTWSYSSSGKSSTSENKWQHVNSWLERDITLLRSRLTLGDSYTNGDVFDGLNFRGAQLASDDNMLPDSQKGFAPVIHGIARGTAQVSVKQNGYEIYQSTVPPGPFTINDLYSAGNGGDLQVTIKEANGSSQVFTVPYSSVPVLQREGHTRYAVTAGEYRSGNDRQDKPKFFQSTLMHGLPAGWTLYGGTQLADRYRAFNLGVGKNLGQLGALSLDITQANATLPDDSDHQGQSVRFLYNKSLTDTGTNIQLVGYRYSTRGYFSFADTTYNRMSGYNVETQDGVIQMQPRFTDYYNLAYNKRGKVQLSVTQQLGRTATLYLSGSHQTYWGTSSADQQLQAGLNAAVDDINWTLSYSLTKNAWQQGRDQMLALNVSIPFSHWMRSDSTSAWRNGNASYSMSNDLNGRTTSLAGLYGTLLEDNNLSYSVQTGYAGGGKGNSGGTGYAALNYRGGYGNANVGYSRSDGIKQLYYGLSGGVLAHADGVTLSQPLNDTVVLIKAPGADGVKVENQTGVRTDWRGYAVLPYATEYRENRVALNTNTLANNVDLDDAVVNIVPTHGAIARAEFKASVGIKLLMTLIHNGKPVPFGAIAAAVESQNSSIVADNGQVYLSGMPLAGKVRAKWGDGPNASCEAAYRLPPESQNQALSQLSAVCR</sequence>
<accession>A0A6B8MP86</accession>
<comment type="subcellular location">
    <subcellularLocation>
        <location evidence="1 10">Cell outer membrane</location>
        <topology evidence="1 10">Multi-pass membrane protein</topology>
    </subcellularLocation>
</comment>
<keyword evidence="3 10" id="KW-0813">Transport</keyword>
<dbReference type="NCBIfam" id="NF011740">
    <property type="entry name" value="PRK15193.1"/>
    <property type="match status" value="1"/>
</dbReference>
<evidence type="ECO:0000256" key="9">
    <source>
        <dbReference type="ARBA" id="ARBA00023237"/>
    </source>
</evidence>
<evidence type="ECO:0000313" key="14">
    <source>
        <dbReference type="Proteomes" id="UP000427108"/>
    </source>
</evidence>
<keyword evidence="4" id="KW-1134">Transmembrane beta strand</keyword>
<dbReference type="GO" id="GO:0015473">
    <property type="term" value="F:fimbrial usher porin activity"/>
    <property type="evidence" value="ECO:0007669"/>
    <property type="project" value="InterPro"/>
</dbReference>
<dbReference type="FunFam" id="2.60.40.2610:FF:000001">
    <property type="entry name" value="Outer membrane fimbrial usher protein"/>
    <property type="match status" value="1"/>
</dbReference>
<dbReference type="GO" id="GO:0009297">
    <property type="term" value="P:pilus assembly"/>
    <property type="evidence" value="ECO:0007669"/>
    <property type="project" value="InterPro"/>
</dbReference>
<dbReference type="FunFam" id="2.60.40.2070:FF:000001">
    <property type="entry name" value="Fimbrial outer membrane usher protein"/>
    <property type="match status" value="1"/>
</dbReference>
<evidence type="ECO:0000256" key="5">
    <source>
        <dbReference type="ARBA" id="ARBA00022558"/>
    </source>
</evidence>
<gene>
    <name evidence="13" type="ORF">GJ746_20780</name>
</gene>
<name>A0A6B8MP86_KLEOX</name>
<dbReference type="GO" id="GO:0009279">
    <property type="term" value="C:cell outer membrane"/>
    <property type="evidence" value="ECO:0007669"/>
    <property type="project" value="UniProtKB-SubCell"/>
</dbReference>
<keyword evidence="6 10" id="KW-0812">Transmembrane</keyword>
<dbReference type="Pfam" id="PF00577">
    <property type="entry name" value="Usher"/>
    <property type="match status" value="1"/>
</dbReference>
<dbReference type="InterPro" id="IPR018030">
    <property type="entry name" value="Fimbrial_membr_usher_CS"/>
</dbReference>
<dbReference type="Pfam" id="PF13954">
    <property type="entry name" value="PapC_N"/>
    <property type="match status" value="1"/>
</dbReference>
<dbReference type="RefSeq" id="WP_154681887.1">
    <property type="nucleotide sequence ID" value="NZ_CP046115.1"/>
</dbReference>
<dbReference type="InterPro" id="IPR043142">
    <property type="entry name" value="PapC-like_C_sf"/>
</dbReference>
<evidence type="ECO:0000313" key="13">
    <source>
        <dbReference type="EMBL" id="QGN39585.1"/>
    </source>
</evidence>
<evidence type="ECO:0000256" key="7">
    <source>
        <dbReference type="ARBA" id="ARBA00022729"/>
    </source>
</evidence>
<keyword evidence="5 10" id="KW-1029">Fimbrium biogenesis</keyword>
<dbReference type="SUPFAM" id="SSF141729">
    <property type="entry name" value="FimD N-terminal domain-like"/>
    <property type="match status" value="1"/>
</dbReference>
<dbReference type="Gene3D" id="3.10.20.410">
    <property type="match status" value="1"/>
</dbReference>
<evidence type="ECO:0000256" key="10">
    <source>
        <dbReference type="RuleBase" id="RU003884"/>
    </source>
</evidence>
<dbReference type="OrthoDB" id="6554712at2"/>
<dbReference type="PANTHER" id="PTHR30451">
    <property type="entry name" value="OUTER MEMBRANE USHER PROTEIN"/>
    <property type="match status" value="1"/>
</dbReference>
<evidence type="ECO:0000259" key="12">
    <source>
        <dbReference type="Pfam" id="PF13954"/>
    </source>
</evidence>